<dbReference type="WBParaSite" id="DME_0000103701-mRNA-1">
    <property type="protein sequence ID" value="DME_0000103701-mRNA-1"/>
    <property type="gene ID" value="DME_0000103701"/>
</dbReference>
<dbReference type="Proteomes" id="UP000274756">
    <property type="component" value="Unassembled WGS sequence"/>
</dbReference>
<name>A0A158Q2X3_DRAME</name>
<sequence length="866" mass="98704">MAEILCCRPCKPRYRRLVDAIYPRNQLDGLINSNMQKLTFYAISQPEKLGRIAEYIVLRMSRDLSRQRYNQVKISVEAMDQLLQSCHNLSSLSQFIESFLKMLQKLLETNNLQMEKRATDSFVNFANIEENTPAYHREYDFFISKFAAMCHSNQGENAKTVRYAGLRGLRGVLWKSASDPLQTSIWERQHMEKIIPSILFNLQDDGCFHLFSFDIFKNSYDIDGNEIDTSTGIVFLDQPYAVDGIADSPKTLADQFLRELMAKAPFGLNSVLEPVLKHCDLHEKWNPPPIFAVQTFRAIMYSVKDPCFVIQALIHHLENMSNSNASVRIGIATVLSSIVSIAGSSIGPSLLGIFNSLLKQLRQSVEFQQTECCPSIEEEKIYQETLINTMGDYANALPDYQKVEIMMFTVGNIPKLSDDGQALNPGDAFLQNVLVKTILRVATKYKTSYLATVFTDSFLITMVQLALSADPNVRLDTHRIFQTLLDRHDNLSVLQHLPYVLDVSDLQLTVEKCSRPDQMFMRKHIHLIVNMLYKSVCLVPENDSQFEHMEAILCTMALFCVEVGYDEVLIELFRLSFALQAIALESSSGFSPHKRIAIHNLVAKYLNLSSQLMAIPSLCQHMQQVIQKRISLGYRSLCLLPELNVQNGENTEKIKEQIAVMLEEDASLLFDKNDVAEILKASGKDVQRLAIPFVAKNNALSLLPGNNINNYMVLKNTDKPDAFSGRGISVQDEADENSVDMSIDWSYESIRVSRKNTIFTIGHEKKNITKEPVTVETLRNLLNSPLDTVEEERKEAEKTQQILEMFRSEPFDKLMERNYQRREEIDLSKTVKRLLQKTNESNRLSEYGSGDKPKNIFELKFPSFVC</sequence>
<dbReference type="PANTHER" id="PTHR12444:SF8">
    <property type="entry name" value="PROTEIN EFR3 HOMOLOG CMP44E"/>
    <property type="match status" value="1"/>
</dbReference>
<dbReference type="InterPro" id="IPR051851">
    <property type="entry name" value="EFR3_Homologs"/>
</dbReference>
<comment type="similarity">
    <text evidence="1">Belongs to the EFR3 family.</text>
</comment>
<dbReference type="STRING" id="318479.A0A158Q2X3"/>
<dbReference type="Proteomes" id="UP000038040">
    <property type="component" value="Unplaced"/>
</dbReference>
<gene>
    <name evidence="2" type="ORF">DME_LOCUS5397</name>
</gene>
<reference evidence="2 4" key="2">
    <citation type="submission" date="2018-11" db="EMBL/GenBank/DDBJ databases">
        <authorList>
            <consortium name="Pathogen Informatics"/>
        </authorList>
    </citation>
    <scope>NUCLEOTIDE SEQUENCE [LARGE SCALE GENOMIC DNA]</scope>
</reference>
<organism evidence="3 5">
    <name type="scientific">Dracunculus medinensis</name>
    <name type="common">Guinea worm</name>
    <dbReference type="NCBI Taxonomy" id="318479"/>
    <lineage>
        <taxon>Eukaryota</taxon>
        <taxon>Metazoa</taxon>
        <taxon>Ecdysozoa</taxon>
        <taxon>Nematoda</taxon>
        <taxon>Chromadorea</taxon>
        <taxon>Rhabditida</taxon>
        <taxon>Spirurina</taxon>
        <taxon>Dracunculoidea</taxon>
        <taxon>Dracunculidae</taxon>
        <taxon>Dracunculus</taxon>
    </lineage>
</organism>
<dbReference type="InterPro" id="IPR049152">
    <property type="entry name" value="EFR3-like_ARM"/>
</dbReference>
<evidence type="ECO:0000313" key="2">
    <source>
        <dbReference type="EMBL" id="VDN55424.1"/>
    </source>
</evidence>
<evidence type="ECO:0000256" key="1">
    <source>
        <dbReference type="ARBA" id="ARBA00010216"/>
    </source>
</evidence>
<dbReference type="InterPro" id="IPR016024">
    <property type="entry name" value="ARM-type_fold"/>
</dbReference>
<keyword evidence="4" id="KW-1185">Reference proteome</keyword>
<dbReference type="GO" id="GO:0005886">
    <property type="term" value="C:plasma membrane"/>
    <property type="evidence" value="ECO:0007669"/>
    <property type="project" value="TreeGrafter"/>
</dbReference>
<evidence type="ECO:0000313" key="5">
    <source>
        <dbReference type="WBParaSite" id="DME_0000103701-mRNA-1"/>
    </source>
</evidence>
<evidence type="ECO:0000313" key="4">
    <source>
        <dbReference type="Proteomes" id="UP000274756"/>
    </source>
</evidence>
<evidence type="ECO:0000313" key="3">
    <source>
        <dbReference type="Proteomes" id="UP000038040"/>
    </source>
</evidence>
<dbReference type="EMBL" id="UYYG01001152">
    <property type="protein sequence ID" value="VDN55424.1"/>
    <property type="molecule type" value="Genomic_DNA"/>
</dbReference>
<dbReference type="SUPFAM" id="SSF48371">
    <property type="entry name" value="ARM repeat"/>
    <property type="match status" value="1"/>
</dbReference>
<protein>
    <submittedName>
        <fullName evidence="5">Protein EFR3</fullName>
    </submittedName>
</protein>
<dbReference type="PANTHER" id="PTHR12444">
    <property type="entry name" value="PROTEIN EFR3 HOMOLOG CMP44E"/>
    <property type="match status" value="1"/>
</dbReference>
<accession>A0A158Q2X3</accession>
<dbReference type="OrthoDB" id="19232at2759"/>
<dbReference type="Pfam" id="PF21052">
    <property type="entry name" value="EFR3_ARM"/>
    <property type="match status" value="1"/>
</dbReference>
<proteinExistence type="inferred from homology"/>
<dbReference type="AlphaFoldDB" id="A0A158Q2X3"/>
<dbReference type="GO" id="GO:0072659">
    <property type="term" value="P:protein localization to plasma membrane"/>
    <property type="evidence" value="ECO:0007669"/>
    <property type="project" value="TreeGrafter"/>
</dbReference>
<reference evidence="5" key="1">
    <citation type="submission" date="2016-04" db="UniProtKB">
        <authorList>
            <consortium name="WormBaseParasite"/>
        </authorList>
    </citation>
    <scope>IDENTIFICATION</scope>
</reference>